<dbReference type="AlphaFoldDB" id="A0A367CAZ6"/>
<comment type="caution">
    <text evidence="2">The sequence shown here is derived from an EMBL/GenBank/DDBJ whole genome shotgun (WGS) entry which is preliminary data.</text>
</comment>
<proteinExistence type="predicted"/>
<evidence type="ECO:0000313" key="3">
    <source>
        <dbReference type="Proteomes" id="UP000252797"/>
    </source>
</evidence>
<accession>A0A367CAZ6</accession>
<feature type="compositionally biased region" description="Basic and acidic residues" evidence="1">
    <location>
        <begin position="77"/>
        <end position="89"/>
    </location>
</feature>
<sequence length="114" mass="13040">MFTLYDCKMLECLGKGIWGLLKLAGLIAKTVLYNWMLKPLGKWGYKKYQERKAKTAVKEVERNLNSPVNELTNQDVKQSERQSFKEKINNVHTRSGQSSQSLPKSPILASDHTL</sequence>
<feature type="compositionally biased region" description="Polar residues" evidence="1">
    <location>
        <begin position="90"/>
        <end position="103"/>
    </location>
</feature>
<evidence type="ECO:0000256" key="1">
    <source>
        <dbReference type="SAM" id="MobiDB-lite"/>
    </source>
</evidence>
<dbReference type="RefSeq" id="WP_113846426.1">
    <property type="nucleotide sequence ID" value="NZ_JADPAK010000016.1"/>
</dbReference>
<protein>
    <submittedName>
        <fullName evidence="2">Uncharacterized protein</fullName>
    </submittedName>
</protein>
<dbReference type="STRING" id="53345.LIU_01515"/>
<gene>
    <name evidence="2" type="ORF">EA71_02981</name>
</gene>
<reference evidence="2 3" key="1">
    <citation type="submission" date="2015-06" db="EMBL/GenBank/DDBJ databases">
        <title>The Genome Sequence of Enterococcus durans 4EA1.</title>
        <authorList>
            <consortium name="The Broad Institute Genomics Platform"/>
            <consortium name="The Broad Institute Genome Sequencing Center for Infectious Disease"/>
            <person name="Earl A.M."/>
            <person name="Van Tyne D."/>
            <person name="Lebreton F."/>
            <person name="Saavedra J.T."/>
            <person name="Gilmore M.S."/>
            <person name="Manson Mcguire A."/>
            <person name="Clock S."/>
            <person name="Crupain M."/>
            <person name="Rangan U."/>
            <person name="Young S."/>
            <person name="Abouelleil A."/>
            <person name="Cao P."/>
            <person name="Chapman S.B."/>
            <person name="Griggs A."/>
            <person name="Priest M."/>
            <person name="Shea T."/>
            <person name="Wortman J."/>
            <person name="Nusbaum C."/>
            <person name="Birren B."/>
        </authorList>
    </citation>
    <scope>NUCLEOTIDE SEQUENCE [LARGE SCALE GENOMIC DNA]</scope>
    <source>
        <strain evidence="2 3">4EA1</strain>
    </source>
</reference>
<dbReference type="EMBL" id="LEPB01000007">
    <property type="protein sequence ID" value="RCA09664.1"/>
    <property type="molecule type" value="Genomic_DNA"/>
</dbReference>
<name>A0A367CAZ6_9ENTE</name>
<feature type="region of interest" description="Disordered" evidence="1">
    <location>
        <begin position="68"/>
        <end position="114"/>
    </location>
</feature>
<dbReference type="Proteomes" id="UP000252797">
    <property type="component" value="Unassembled WGS sequence"/>
</dbReference>
<evidence type="ECO:0000313" key="2">
    <source>
        <dbReference type="EMBL" id="RCA09664.1"/>
    </source>
</evidence>
<organism evidence="2 3">
    <name type="scientific">Enterococcus durans</name>
    <dbReference type="NCBI Taxonomy" id="53345"/>
    <lineage>
        <taxon>Bacteria</taxon>
        <taxon>Bacillati</taxon>
        <taxon>Bacillota</taxon>
        <taxon>Bacilli</taxon>
        <taxon>Lactobacillales</taxon>
        <taxon>Enterococcaceae</taxon>
        <taxon>Enterococcus</taxon>
    </lineage>
</organism>